<evidence type="ECO:0000313" key="2">
    <source>
        <dbReference type="EMBL" id="MXB14292.1"/>
    </source>
</evidence>
<comment type="caution">
    <text evidence="1">The sequence shown here is derived from an EMBL/GenBank/DDBJ whole genome shotgun (WGS) entry which is preliminary data.</text>
</comment>
<sequence>NYNFQQKQIANIFAGLQYNAKSWAVRALWQKTAYTNQDPNNPTLLGPLVNTYMFEFELKGLGGIGNTSDISSRLQQINGYQVGEWGNGI</sequence>
<feature type="non-terminal residue" evidence="1">
    <location>
        <position position="1"/>
    </location>
</feature>
<accession>A0A6B0K486</accession>
<proteinExistence type="predicted"/>
<dbReference type="EMBL" id="VJIQ01000070">
    <property type="protein sequence ID" value="MXB14292.1"/>
    <property type="molecule type" value="Genomic_DNA"/>
</dbReference>
<organism evidence="1">
    <name type="scientific">Francisella tularensis</name>
    <dbReference type="NCBI Taxonomy" id="263"/>
    <lineage>
        <taxon>Bacteria</taxon>
        <taxon>Pseudomonadati</taxon>
        <taxon>Pseudomonadota</taxon>
        <taxon>Gammaproteobacteria</taxon>
        <taxon>Thiotrichales</taxon>
        <taxon>Francisellaceae</taxon>
        <taxon>Francisella</taxon>
    </lineage>
</organism>
<dbReference type="EMBL" id="VJDK01000072">
    <property type="protein sequence ID" value="MWY75116.1"/>
    <property type="molecule type" value="Genomic_DNA"/>
</dbReference>
<dbReference type="AlphaFoldDB" id="A0A6B0K486"/>
<gene>
    <name evidence="1" type="ORF">FNB10_08980</name>
    <name evidence="2" type="ORF">FND40_08930</name>
</gene>
<protein>
    <submittedName>
        <fullName evidence="1">LPS-assembly protein LptD</fullName>
    </submittedName>
</protein>
<evidence type="ECO:0000313" key="1">
    <source>
        <dbReference type="EMBL" id="MWY75116.1"/>
    </source>
</evidence>
<name>A0A6B0K486_FRATU</name>
<reference evidence="1" key="1">
    <citation type="submission" date="2019-06" db="EMBL/GenBank/DDBJ databases">
        <title>Phylogeography and genetic diversity of Francisella tularensis subsp. holarctica in France (1947-2018).</title>
        <authorList>
            <person name="Kevin M."/>
            <person name="Madani N."/>
            <person name="Maurin M."/>
        </authorList>
    </citation>
    <scope>NUCLEOTIDE SEQUENCE</scope>
    <source>
        <strain evidence="1">10-1635/5</strain>
        <strain evidence="2">93-11516</strain>
    </source>
</reference>